<dbReference type="RefSeq" id="WP_155256378.1">
    <property type="nucleotide sequence ID" value="NZ_CP033367.1"/>
</dbReference>
<organism evidence="1 2">
    <name type="scientific">Mesorhizobium loti R88b</name>
    <dbReference type="NCBI Taxonomy" id="935548"/>
    <lineage>
        <taxon>Bacteria</taxon>
        <taxon>Pseudomonadati</taxon>
        <taxon>Pseudomonadota</taxon>
        <taxon>Alphaproteobacteria</taxon>
        <taxon>Hyphomicrobiales</taxon>
        <taxon>Phyllobacteriaceae</taxon>
        <taxon>Mesorhizobium</taxon>
    </lineage>
</organism>
<proteinExistence type="predicted"/>
<dbReference type="Proteomes" id="UP000503017">
    <property type="component" value="Chromosome"/>
</dbReference>
<accession>A0A6M7WRM6</accession>
<name>A0A6M7WRM6_RHILI</name>
<dbReference type="AlphaFoldDB" id="A0A6M7WRM6"/>
<reference evidence="1 2" key="1">
    <citation type="submission" date="2018-10" db="EMBL/GenBank/DDBJ databases">
        <authorList>
            <person name="Perry B.J."/>
            <person name="Sullivan J.T."/>
            <person name="Murphy R.J.T."/>
            <person name="Ramsay J.P."/>
            <person name="Ronson C.W."/>
        </authorList>
    </citation>
    <scope>NUCLEOTIDE SEQUENCE [LARGE SCALE GENOMIC DNA]</scope>
    <source>
        <strain evidence="1 2">R88b</strain>
    </source>
</reference>
<gene>
    <name evidence="1" type="ORF">EB235_15265</name>
</gene>
<sequence length="145" mass="16103">MSLFARLRAGSQSAALIPYRYVKLRSGLPDDLDGFQNARDVVAENPGCRVIQDWLVSRDGILEKHLIVEDTATGERFDVTPLERRVPFFEHPGTNDEFEGLWHEISMPAYSPPLRLVVHEAGDEITRHRGSVASDTGTSGENADA</sequence>
<dbReference type="EMBL" id="CP033367">
    <property type="protein sequence ID" value="QKD02694.1"/>
    <property type="molecule type" value="Genomic_DNA"/>
</dbReference>
<evidence type="ECO:0000313" key="2">
    <source>
        <dbReference type="Proteomes" id="UP000503017"/>
    </source>
</evidence>
<protein>
    <submittedName>
        <fullName evidence="1">Uncharacterized protein</fullName>
    </submittedName>
</protein>
<evidence type="ECO:0000313" key="1">
    <source>
        <dbReference type="EMBL" id="QKD02694.1"/>
    </source>
</evidence>